<evidence type="ECO:0000313" key="8">
    <source>
        <dbReference type="Proteomes" id="UP000694941"/>
    </source>
</evidence>
<evidence type="ECO:0000259" key="7">
    <source>
        <dbReference type="Pfam" id="PF01794"/>
    </source>
</evidence>
<keyword evidence="4" id="KW-0560">Oxidoreductase</keyword>
<dbReference type="PANTHER" id="PTHR11972">
    <property type="entry name" value="NADPH OXIDASE"/>
    <property type="match status" value="1"/>
</dbReference>
<dbReference type="RefSeq" id="XP_022236691.1">
    <property type="nucleotide sequence ID" value="XM_022380983.1"/>
</dbReference>
<organism evidence="8 9">
    <name type="scientific">Limulus polyphemus</name>
    <name type="common">Atlantic horseshoe crab</name>
    <dbReference type="NCBI Taxonomy" id="6850"/>
    <lineage>
        <taxon>Eukaryota</taxon>
        <taxon>Metazoa</taxon>
        <taxon>Ecdysozoa</taxon>
        <taxon>Arthropoda</taxon>
        <taxon>Chelicerata</taxon>
        <taxon>Merostomata</taxon>
        <taxon>Xiphosura</taxon>
        <taxon>Limulidae</taxon>
        <taxon>Limulus</taxon>
    </lineage>
</organism>
<feature type="non-terminal residue" evidence="9">
    <location>
        <position position="121"/>
    </location>
</feature>
<evidence type="ECO:0000256" key="2">
    <source>
        <dbReference type="ARBA" id="ARBA00022692"/>
    </source>
</evidence>
<keyword evidence="2 6" id="KW-0812">Transmembrane</keyword>
<keyword evidence="3 6" id="KW-1133">Transmembrane helix</keyword>
<dbReference type="Pfam" id="PF01794">
    <property type="entry name" value="Ferric_reduct"/>
    <property type="match status" value="1"/>
</dbReference>
<evidence type="ECO:0000256" key="4">
    <source>
        <dbReference type="ARBA" id="ARBA00023002"/>
    </source>
</evidence>
<evidence type="ECO:0000256" key="3">
    <source>
        <dbReference type="ARBA" id="ARBA00022989"/>
    </source>
</evidence>
<evidence type="ECO:0000256" key="5">
    <source>
        <dbReference type="ARBA" id="ARBA00023136"/>
    </source>
</evidence>
<evidence type="ECO:0000256" key="6">
    <source>
        <dbReference type="SAM" id="Phobius"/>
    </source>
</evidence>
<dbReference type="PANTHER" id="PTHR11972:SF175">
    <property type="entry name" value="NAD(P)H OXIDASE (H2O2-FORMING)"/>
    <property type="match status" value="1"/>
</dbReference>
<evidence type="ECO:0000313" key="9">
    <source>
        <dbReference type="RefSeq" id="XP_022236691.1"/>
    </source>
</evidence>
<dbReference type="InterPro" id="IPR050369">
    <property type="entry name" value="RBOH/FRE"/>
</dbReference>
<dbReference type="InterPro" id="IPR013130">
    <property type="entry name" value="Fe3_Rdtase_TM_dom"/>
</dbReference>
<comment type="subcellular location">
    <subcellularLocation>
        <location evidence="1">Membrane</location>
        <topology evidence="1">Multi-pass membrane protein</topology>
    </subcellularLocation>
</comment>
<reference evidence="9" key="1">
    <citation type="submission" date="2025-08" db="UniProtKB">
        <authorList>
            <consortium name="RefSeq"/>
        </authorList>
    </citation>
    <scope>IDENTIFICATION</scope>
    <source>
        <tissue evidence="9">Muscle</tissue>
    </source>
</reference>
<gene>
    <name evidence="9" type="primary">LOC111084213</name>
</gene>
<dbReference type="GeneID" id="111084213"/>
<dbReference type="Proteomes" id="UP000694941">
    <property type="component" value="Unplaced"/>
</dbReference>
<keyword evidence="8" id="KW-1185">Reference proteome</keyword>
<protein>
    <submittedName>
        <fullName evidence="9">Dual oxidase-like</fullName>
    </submittedName>
</protein>
<accession>A0ABM1RZ86</accession>
<feature type="transmembrane region" description="Helical" evidence="6">
    <location>
        <begin position="20"/>
        <end position="41"/>
    </location>
</feature>
<feature type="domain" description="Ferric oxidoreductase" evidence="7">
    <location>
        <begin position="31"/>
        <end position="95"/>
    </location>
</feature>
<keyword evidence="5 6" id="KW-0472">Membrane</keyword>
<sequence>MAEHMDLRHVMGMGIAFTRASAASLSFCYSLLLLTMCRNLITKLRELPIHQYIPLDSHVQFHKIVAMTALFFTLIHTIGHCINFYHVSTQPVEHLRCLTKEMQFDSDFKPTIAFWLFQTIT</sequence>
<proteinExistence type="predicted"/>
<feature type="transmembrane region" description="Helical" evidence="6">
    <location>
        <begin position="61"/>
        <end position="79"/>
    </location>
</feature>
<name>A0ABM1RZ86_LIMPO</name>
<evidence type="ECO:0000256" key="1">
    <source>
        <dbReference type="ARBA" id="ARBA00004141"/>
    </source>
</evidence>